<feature type="compositionally biased region" description="Basic and acidic residues" evidence="1">
    <location>
        <begin position="232"/>
        <end position="252"/>
    </location>
</feature>
<dbReference type="AlphaFoldDB" id="A0A3D8T4L5"/>
<accession>A0A3D8T4L5</accession>
<feature type="compositionally biased region" description="Basic and acidic residues" evidence="1">
    <location>
        <begin position="94"/>
        <end position="105"/>
    </location>
</feature>
<dbReference type="GeneID" id="38111172"/>
<dbReference type="EMBL" id="PVWQ01000001">
    <property type="protein sequence ID" value="RDW93480.1"/>
    <property type="molecule type" value="Genomic_DNA"/>
</dbReference>
<keyword evidence="3" id="KW-1185">Reference proteome</keyword>
<feature type="compositionally biased region" description="Polar residues" evidence="1">
    <location>
        <begin position="164"/>
        <end position="173"/>
    </location>
</feature>
<proteinExistence type="predicted"/>
<comment type="caution">
    <text evidence="2">The sequence shown here is derived from an EMBL/GenBank/DDBJ whole genome shotgun (WGS) entry which is preliminary data.</text>
</comment>
<sequence>MSKATGLTVNVVKALEAVRYVARHKNTETAQGYTGQIQYDFLMPRVEHARTFDDLSIPTLVTTAEVEDKLLEMLMDTGNATATDRAAAAKNIRDQRFRAWRDQKSKRSPVPEPSPDSPASDEGDEELVEDGVDATPRMRFSVRRQRRMTPPKEEQLNGFRFVPTGNSRDTPSAFQVAPRQENTRASCDTMQAVASTKFQLGATTKIPELPLDYVDSEYGIDEDAEQQQQQQRQDKYGDILLENADRPEEHHGHTPRFKSSVMLKRTREFIEKDGRTTSP</sequence>
<evidence type="ECO:0000313" key="2">
    <source>
        <dbReference type="EMBL" id="RDW93480.1"/>
    </source>
</evidence>
<feature type="compositionally biased region" description="Basic residues" evidence="1">
    <location>
        <begin position="140"/>
        <end position="149"/>
    </location>
</feature>
<feature type="compositionally biased region" description="Acidic residues" evidence="1">
    <location>
        <begin position="119"/>
        <end position="132"/>
    </location>
</feature>
<protein>
    <submittedName>
        <fullName evidence="2">Uncharacterized protein</fullName>
    </submittedName>
</protein>
<evidence type="ECO:0000256" key="1">
    <source>
        <dbReference type="SAM" id="MobiDB-lite"/>
    </source>
</evidence>
<feature type="region of interest" description="Disordered" evidence="1">
    <location>
        <begin position="217"/>
        <end position="279"/>
    </location>
</feature>
<feature type="region of interest" description="Disordered" evidence="1">
    <location>
        <begin position="94"/>
        <end position="183"/>
    </location>
</feature>
<dbReference type="RefSeq" id="XP_026608663.1">
    <property type="nucleotide sequence ID" value="XM_026742818.1"/>
</dbReference>
<dbReference type="Proteomes" id="UP000256690">
    <property type="component" value="Unassembled WGS sequence"/>
</dbReference>
<feature type="compositionally biased region" description="Basic and acidic residues" evidence="1">
    <location>
        <begin position="265"/>
        <end position="279"/>
    </location>
</feature>
<reference evidence="2 3" key="1">
    <citation type="journal article" date="2018" name="IMA Fungus">
        <title>IMA Genome-F 9: Draft genome sequence of Annulohypoxylon stygium, Aspergillus mulundensis, Berkeleyomyces basicola (syn. Thielaviopsis basicola), Ceratocystis smalleyi, two Cercospora beticola strains, Coleophoma cylindrospora, Fusarium fracticaudum, Phialophora cf. hyalina, and Morchella septimelata.</title>
        <authorList>
            <person name="Wingfield B.D."/>
            <person name="Bills G.F."/>
            <person name="Dong Y."/>
            <person name="Huang W."/>
            <person name="Nel W.J."/>
            <person name="Swalarsk-Parry B.S."/>
            <person name="Vaghefi N."/>
            <person name="Wilken P.M."/>
            <person name="An Z."/>
            <person name="de Beer Z.W."/>
            <person name="De Vos L."/>
            <person name="Chen L."/>
            <person name="Duong T.A."/>
            <person name="Gao Y."/>
            <person name="Hammerbacher A."/>
            <person name="Kikkert J.R."/>
            <person name="Li Y."/>
            <person name="Li H."/>
            <person name="Li K."/>
            <person name="Li Q."/>
            <person name="Liu X."/>
            <person name="Ma X."/>
            <person name="Naidoo K."/>
            <person name="Pethybridge S.J."/>
            <person name="Sun J."/>
            <person name="Steenkamp E.T."/>
            <person name="van der Nest M.A."/>
            <person name="van Wyk S."/>
            <person name="Wingfield M.J."/>
            <person name="Xiong C."/>
            <person name="Yue Q."/>
            <person name="Zhang X."/>
        </authorList>
    </citation>
    <scope>NUCLEOTIDE SEQUENCE [LARGE SCALE GENOMIC DNA]</scope>
    <source>
        <strain evidence="2 3">DSM 5745</strain>
    </source>
</reference>
<organism evidence="2 3">
    <name type="scientific">Aspergillus mulundensis</name>
    <dbReference type="NCBI Taxonomy" id="1810919"/>
    <lineage>
        <taxon>Eukaryota</taxon>
        <taxon>Fungi</taxon>
        <taxon>Dikarya</taxon>
        <taxon>Ascomycota</taxon>
        <taxon>Pezizomycotina</taxon>
        <taxon>Eurotiomycetes</taxon>
        <taxon>Eurotiomycetidae</taxon>
        <taxon>Eurotiales</taxon>
        <taxon>Aspergillaceae</taxon>
        <taxon>Aspergillus</taxon>
        <taxon>Aspergillus subgen. Nidulantes</taxon>
    </lineage>
</organism>
<evidence type="ECO:0000313" key="3">
    <source>
        <dbReference type="Proteomes" id="UP000256690"/>
    </source>
</evidence>
<gene>
    <name evidence="2" type="ORF">DSM5745_00802</name>
</gene>
<name>A0A3D8T4L5_9EURO</name>